<dbReference type="GO" id="GO:0006355">
    <property type="term" value="P:regulation of DNA-templated transcription"/>
    <property type="evidence" value="ECO:0007669"/>
    <property type="project" value="InterPro"/>
</dbReference>
<name>A0A371XIH2_9HYPH</name>
<dbReference type="Gene3D" id="1.10.10.10">
    <property type="entry name" value="Winged helix-like DNA-binding domain superfamily/Winged helix DNA-binding domain"/>
    <property type="match status" value="1"/>
</dbReference>
<comment type="caution">
    <text evidence="2">The sequence shown here is derived from an EMBL/GenBank/DDBJ whole genome shotgun (WGS) entry which is preliminary data.</text>
</comment>
<dbReference type="InterPro" id="IPR036388">
    <property type="entry name" value="WH-like_DNA-bd_sf"/>
</dbReference>
<proteinExistence type="predicted"/>
<dbReference type="Pfam" id="PF00196">
    <property type="entry name" value="GerE"/>
    <property type="match status" value="1"/>
</dbReference>
<organism evidence="2 3">
    <name type="scientific">Mesorhizobium denitrificans</name>
    <dbReference type="NCBI Taxonomy" id="2294114"/>
    <lineage>
        <taxon>Bacteria</taxon>
        <taxon>Pseudomonadati</taxon>
        <taxon>Pseudomonadota</taxon>
        <taxon>Alphaproteobacteria</taxon>
        <taxon>Hyphomicrobiales</taxon>
        <taxon>Phyllobacteriaceae</taxon>
        <taxon>Mesorhizobium</taxon>
    </lineage>
</organism>
<reference evidence="3" key="1">
    <citation type="submission" date="2018-08" db="EMBL/GenBank/DDBJ databases">
        <authorList>
            <person name="Im W.T."/>
        </authorList>
    </citation>
    <scope>NUCLEOTIDE SEQUENCE [LARGE SCALE GENOMIC DNA]</scope>
    <source>
        <strain evidence="3">LA-28</strain>
    </source>
</reference>
<dbReference type="EMBL" id="QURN01000002">
    <property type="protein sequence ID" value="RFC69009.1"/>
    <property type="molecule type" value="Genomic_DNA"/>
</dbReference>
<dbReference type="RefSeq" id="WP_147307414.1">
    <property type="nucleotide sequence ID" value="NZ_QURN01000002.1"/>
</dbReference>
<gene>
    <name evidence="2" type="ORF">DY251_02555</name>
</gene>
<sequence>YELNLRESTVKVHIRNIMRKLKATNRTEVACKINDLFPTDFSAARR</sequence>
<dbReference type="InterPro" id="IPR016032">
    <property type="entry name" value="Sig_transdc_resp-reg_C-effctor"/>
</dbReference>
<dbReference type="InterPro" id="IPR000792">
    <property type="entry name" value="Tscrpt_reg_LuxR_C"/>
</dbReference>
<dbReference type="AlphaFoldDB" id="A0A371XIH2"/>
<dbReference type="PROSITE" id="PS50043">
    <property type="entry name" value="HTH_LUXR_2"/>
    <property type="match status" value="1"/>
</dbReference>
<dbReference type="SUPFAM" id="SSF46894">
    <property type="entry name" value="C-terminal effector domain of the bipartite response regulators"/>
    <property type="match status" value="1"/>
</dbReference>
<evidence type="ECO:0000259" key="1">
    <source>
        <dbReference type="PROSITE" id="PS50043"/>
    </source>
</evidence>
<dbReference type="Proteomes" id="UP000262379">
    <property type="component" value="Unassembled WGS sequence"/>
</dbReference>
<keyword evidence="3" id="KW-1185">Reference proteome</keyword>
<keyword evidence="2" id="KW-0238">DNA-binding</keyword>
<protein>
    <submittedName>
        <fullName evidence="2">DNA-binding response regulator</fullName>
    </submittedName>
</protein>
<feature type="domain" description="HTH luxR-type" evidence="1">
    <location>
        <begin position="1"/>
        <end position="37"/>
    </location>
</feature>
<evidence type="ECO:0000313" key="3">
    <source>
        <dbReference type="Proteomes" id="UP000262379"/>
    </source>
</evidence>
<accession>A0A371XIH2</accession>
<feature type="non-terminal residue" evidence="2">
    <location>
        <position position="1"/>
    </location>
</feature>
<evidence type="ECO:0000313" key="2">
    <source>
        <dbReference type="EMBL" id="RFC69009.1"/>
    </source>
</evidence>
<dbReference type="GO" id="GO:0003677">
    <property type="term" value="F:DNA binding"/>
    <property type="evidence" value="ECO:0007669"/>
    <property type="project" value="UniProtKB-KW"/>
</dbReference>